<dbReference type="FunFam" id="3.90.870.10:FF:000009">
    <property type="entry name" value="Threonylcarbamoyl-AMP synthase, putative"/>
    <property type="match status" value="1"/>
</dbReference>
<dbReference type="GO" id="GO:0000049">
    <property type="term" value="F:tRNA binding"/>
    <property type="evidence" value="ECO:0007669"/>
    <property type="project" value="TreeGrafter"/>
</dbReference>
<dbReference type="PIRSF" id="PIRSF004930">
    <property type="entry name" value="Tln_factor_SUA5"/>
    <property type="match status" value="1"/>
</dbReference>
<feature type="binding site" evidence="14">
    <location>
        <position position="188"/>
    </location>
    <ligand>
        <name>L-threonine</name>
        <dbReference type="ChEBI" id="CHEBI:57926"/>
    </ligand>
</feature>
<dbReference type="PANTHER" id="PTHR17490">
    <property type="entry name" value="SUA5"/>
    <property type="match status" value="1"/>
</dbReference>
<evidence type="ECO:0000256" key="14">
    <source>
        <dbReference type="PIRSR" id="PIRSR004930-1"/>
    </source>
</evidence>
<feature type="binding site" evidence="14">
    <location>
        <position position="244"/>
    </location>
    <ligand>
        <name>ATP</name>
        <dbReference type="ChEBI" id="CHEBI:30616"/>
    </ligand>
</feature>
<comment type="subcellular location">
    <subcellularLocation>
        <location evidence="1 13">Cytoplasm</location>
    </subcellularLocation>
</comment>
<evidence type="ECO:0000256" key="11">
    <source>
        <dbReference type="ARBA" id="ARBA00029774"/>
    </source>
</evidence>
<feature type="binding site" evidence="14">
    <location>
        <position position="124"/>
    </location>
    <ligand>
        <name>ATP</name>
        <dbReference type="ChEBI" id="CHEBI:30616"/>
    </ligand>
</feature>
<feature type="binding site" evidence="14">
    <location>
        <position position="204"/>
    </location>
    <ligand>
        <name>ATP</name>
        <dbReference type="ChEBI" id="CHEBI:30616"/>
    </ligand>
</feature>
<feature type="binding site" evidence="14">
    <location>
        <position position="148"/>
    </location>
    <ligand>
        <name>L-threonine</name>
        <dbReference type="ChEBI" id="CHEBI:57926"/>
    </ligand>
</feature>
<evidence type="ECO:0000256" key="13">
    <source>
        <dbReference type="PIRNR" id="PIRNR004930"/>
    </source>
</evidence>
<reference evidence="16 17" key="1">
    <citation type="submission" date="2018-05" db="EMBL/GenBank/DDBJ databases">
        <title>Paenibacillus flagellatus sp. nov., isolated from selenium mineral soil.</title>
        <authorList>
            <person name="Dai X."/>
        </authorList>
    </citation>
    <scope>NUCLEOTIDE SEQUENCE [LARGE SCALE GENOMIC DNA]</scope>
    <source>
        <strain evidence="16 17">DXL2</strain>
    </source>
</reference>
<dbReference type="Pfam" id="PF03481">
    <property type="entry name" value="Sua5_C"/>
    <property type="match status" value="1"/>
</dbReference>
<dbReference type="GO" id="GO:0008033">
    <property type="term" value="P:tRNA processing"/>
    <property type="evidence" value="ECO:0007669"/>
    <property type="project" value="UniProtKB-KW"/>
</dbReference>
<accession>A0A2V5KB82</accession>
<evidence type="ECO:0000256" key="6">
    <source>
        <dbReference type="ARBA" id="ARBA00022679"/>
    </source>
</evidence>
<dbReference type="NCBIfam" id="TIGR00057">
    <property type="entry name" value="L-threonylcarbamoyladenylate synthase"/>
    <property type="match status" value="1"/>
</dbReference>
<dbReference type="AlphaFoldDB" id="A0A2V5KB82"/>
<feature type="binding site" evidence="14">
    <location>
        <position position="68"/>
    </location>
    <ligand>
        <name>L-threonine</name>
        <dbReference type="ChEBI" id="CHEBI:57926"/>
    </ligand>
</feature>
<keyword evidence="8 13" id="KW-0548">Nucleotidyltransferase</keyword>
<evidence type="ECO:0000259" key="15">
    <source>
        <dbReference type="PROSITE" id="PS51163"/>
    </source>
</evidence>
<feature type="binding site" evidence="14">
    <location>
        <position position="73"/>
    </location>
    <ligand>
        <name>L-threonine</name>
        <dbReference type="ChEBI" id="CHEBI:57926"/>
    </ligand>
</feature>
<dbReference type="GO" id="GO:0061710">
    <property type="term" value="F:L-threonylcarbamoyladenylate synthase"/>
    <property type="evidence" value="ECO:0007669"/>
    <property type="project" value="UniProtKB-EC"/>
</dbReference>
<dbReference type="GO" id="GO:0003725">
    <property type="term" value="F:double-stranded RNA binding"/>
    <property type="evidence" value="ECO:0007669"/>
    <property type="project" value="UniProtKB-UniRule"/>
</dbReference>
<dbReference type="GO" id="GO:0006450">
    <property type="term" value="P:regulation of translational fidelity"/>
    <property type="evidence" value="ECO:0007669"/>
    <property type="project" value="TreeGrafter"/>
</dbReference>
<comment type="function">
    <text evidence="13">Required for the formation of a threonylcarbamoyl group on adenosine at position 37 (t(6)A37) in tRNAs that read codons beginning with adenine.</text>
</comment>
<keyword evidence="5 13" id="KW-0963">Cytoplasm</keyword>
<dbReference type="InterPro" id="IPR050156">
    <property type="entry name" value="TC-AMP_synthase_SUA5"/>
</dbReference>
<comment type="caution">
    <text evidence="16">The sequence shown here is derived from an EMBL/GenBank/DDBJ whole genome shotgun (WGS) entry which is preliminary data.</text>
</comment>
<dbReference type="InterPro" id="IPR010923">
    <property type="entry name" value="T(6)A37_SUA5"/>
</dbReference>
<feature type="binding site" evidence="14">
    <location>
        <position position="150"/>
    </location>
    <ligand>
        <name>ATP</name>
        <dbReference type="ChEBI" id="CHEBI:30616"/>
    </ligand>
</feature>
<comment type="catalytic activity">
    <reaction evidence="12 13">
        <text>L-threonine + hydrogencarbonate + ATP = L-threonylcarbamoyladenylate + diphosphate + H2O</text>
        <dbReference type="Rhea" id="RHEA:36407"/>
        <dbReference type="ChEBI" id="CHEBI:15377"/>
        <dbReference type="ChEBI" id="CHEBI:17544"/>
        <dbReference type="ChEBI" id="CHEBI:30616"/>
        <dbReference type="ChEBI" id="CHEBI:33019"/>
        <dbReference type="ChEBI" id="CHEBI:57926"/>
        <dbReference type="ChEBI" id="CHEBI:73682"/>
        <dbReference type="EC" id="2.7.7.87"/>
    </reaction>
</comment>
<dbReference type="GO" id="GO:0005737">
    <property type="term" value="C:cytoplasm"/>
    <property type="evidence" value="ECO:0007669"/>
    <property type="project" value="UniProtKB-SubCell"/>
</dbReference>
<evidence type="ECO:0000256" key="7">
    <source>
        <dbReference type="ARBA" id="ARBA00022694"/>
    </source>
</evidence>
<dbReference type="InterPro" id="IPR017945">
    <property type="entry name" value="DHBP_synth_RibB-like_a/b_dom"/>
</dbReference>
<dbReference type="EC" id="2.7.7.87" evidence="3 13"/>
<evidence type="ECO:0000256" key="5">
    <source>
        <dbReference type="ARBA" id="ARBA00022490"/>
    </source>
</evidence>
<evidence type="ECO:0000256" key="9">
    <source>
        <dbReference type="ARBA" id="ARBA00022741"/>
    </source>
</evidence>
<dbReference type="Gene3D" id="3.90.870.10">
    <property type="entry name" value="DHBP synthase"/>
    <property type="match status" value="1"/>
</dbReference>
<evidence type="ECO:0000256" key="3">
    <source>
        <dbReference type="ARBA" id="ARBA00012584"/>
    </source>
</evidence>
<dbReference type="InterPro" id="IPR005145">
    <property type="entry name" value="Sua5_C"/>
</dbReference>
<evidence type="ECO:0000256" key="12">
    <source>
        <dbReference type="ARBA" id="ARBA00048366"/>
    </source>
</evidence>
<keyword evidence="17" id="KW-1185">Reference proteome</keyword>
<feature type="binding site" evidence="14">
    <location>
        <position position="64"/>
    </location>
    <ligand>
        <name>ATP</name>
        <dbReference type="ChEBI" id="CHEBI:30616"/>
    </ligand>
</feature>
<feature type="domain" description="YrdC-like" evidence="15">
    <location>
        <begin position="19"/>
        <end position="208"/>
    </location>
</feature>
<feature type="binding site" evidence="14">
    <location>
        <position position="128"/>
    </location>
    <ligand>
        <name>L-threonine</name>
        <dbReference type="ChEBI" id="CHEBI:57926"/>
    </ligand>
</feature>
<evidence type="ECO:0000313" key="16">
    <source>
        <dbReference type="EMBL" id="PYI51120.1"/>
    </source>
</evidence>
<dbReference type="InterPro" id="IPR006070">
    <property type="entry name" value="Sua5-like_dom"/>
</dbReference>
<protein>
    <recommendedName>
        <fullName evidence="4 13">Threonylcarbamoyl-AMP synthase</fullName>
        <shortName evidence="13">TC-AMP synthase</shortName>
        <ecNumber evidence="3 13">2.7.7.87</ecNumber>
    </recommendedName>
    <alternativeName>
        <fullName evidence="11 13">L-threonylcarbamoyladenylate synthase</fullName>
    </alternativeName>
</protein>
<feature type="binding site" evidence="14">
    <location>
        <position position="41"/>
    </location>
    <ligand>
        <name>L-threonine</name>
        <dbReference type="ChEBI" id="CHEBI:57926"/>
    </ligand>
</feature>
<dbReference type="GO" id="GO:0005524">
    <property type="term" value="F:ATP binding"/>
    <property type="evidence" value="ECO:0007669"/>
    <property type="project" value="UniProtKB-UniRule"/>
</dbReference>
<dbReference type="Gene3D" id="3.40.50.11030">
    <property type="entry name" value="Threonylcarbamoyl-AMP synthase, C-terminal domain"/>
    <property type="match status" value="1"/>
</dbReference>
<evidence type="ECO:0000256" key="10">
    <source>
        <dbReference type="ARBA" id="ARBA00022840"/>
    </source>
</evidence>
<dbReference type="OrthoDB" id="9814580at2"/>
<evidence type="ECO:0000256" key="8">
    <source>
        <dbReference type="ARBA" id="ARBA00022695"/>
    </source>
</evidence>
<dbReference type="Proteomes" id="UP000247476">
    <property type="component" value="Unassembled WGS sequence"/>
</dbReference>
<gene>
    <name evidence="16" type="ORF">DLM86_25860</name>
</gene>
<sequence length="359" mass="37573">MIRLMTTMWKVNPDASPTHPFLLEAGRLLAEGGTVAFPTETVYGLGADACDTRAVEAIFAAKGRPSDNPLIVHIADLDQLDELVEAVDDTSRRLIDAFWPGPLTLVLPARPGAVSPRVTAGLATVAVRMPAHPVALALIRAAGRPVAAPSANRSGRPSPTLAAHVRDDLDGRIGGIVDGGPTGVGLESTVAVVEAAGGRVHVLRPGGVTVDELRRAAPHAEVTVEAAPEEALAPRSPGMKYAHYAPRGRLAVVFGDADRAVARVREALAEAKRSGERTGVLTVAEHAERYGDEADLVVPCGSAADASSSARELYAALRRFDDAGITFIRAEGFAETGDGIGLAFLNRLTKAAAHRIERV</sequence>
<organism evidence="16 17">
    <name type="scientific">Paenibacillus flagellatus</name>
    <dbReference type="NCBI Taxonomy" id="2211139"/>
    <lineage>
        <taxon>Bacteria</taxon>
        <taxon>Bacillati</taxon>
        <taxon>Bacillota</taxon>
        <taxon>Bacilli</taxon>
        <taxon>Bacillales</taxon>
        <taxon>Paenibacillaceae</taxon>
        <taxon>Paenibacillus</taxon>
    </lineage>
</organism>
<dbReference type="PROSITE" id="PS51163">
    <property type="entry name" value="YRDC"/>
    <property type="match status" value="1"/>
</dbReference>
<keyword evidence="6 13" id="KW-0808">Transferase</keyword>
<name>A0A2V5KB82_9BACL</name>
<evidence type="ECO:0000256" key="2">
    <source>
        <dbReference type="ARBA" id="ARBA00007663"/>
    </source>
</evidence>
<evidence type="ECO:0000313" key="17">
    <source>
        <dbReference type="Proteomes" id="UP000247476"/>
    </source>
</evidence>
<keyword evidence="7 13" id="KW-0819">tRNA processing</keyword>
<dbReference type="EMBL" id="QJVJ01000014">
    <property type="protein sequence ID" value="PYI51120.1"/>
    <property type="molecule type" value="Genomic_DNA"/>
</dbReference>
<dbReference type="PANTHER" id="PTHR17490:SF16">
    <property type="entry name" value="THREONYLCARBAMOYL-AMP SYNTHASE"/>
    <property type="match status" value="1"/>
</dbReference>
<dbReference type="Pfam" id="PF01300">
    <property type="entry name" value="Sua5_yciO_yrdC"/>
    <property type="match status" value="1"/>
</dbReference>
<keyword evidence="10 13" id="KW-0067">ATP-binding</keyword>
<proteinExistence type="inferred from homology"/>
<dbReference type="InterPro" id="IPR038385">
    <property type="entry name" value="Sua5/YwlC_C"/>
</dbReference>
<dbReference type="SUPFAM" id="SSF55821">
    <property type="entry name" value="YrdC/RibB"/>
    <property type="match status" value="1"/>
</dbReference>
<comment type="similarity">
    <text evidence="2 13">Belongs to the SUA5 family.</text>
</comment>
<feature type="binding site" evidence="14">
    <location>
        <position position="158"/>
    </location>
    <ligand>
        <name>ATP</name>
        <dbReference type="ChEBI" id="CHEBI:30616"/>
    </ligand>
</feature>
<keyword evidence="9 13" id="KW-0547">Nucleotide-binding</keyword>
<evidence type="ECO:0000256" key="1">
    <source>
        <dbReference type="ARBA" id="ARBA00004496"/>
    </source>
</evidence>
<evidence type="ECO:0000256" key="4">
    <source>
        <dbReference type="ARBA" id="ARBA00015492"/>
    </source>
</evidence>